<dbReference type="InterPro" id="IPR036412">
    <property type="entry name" value="HAD-like_sf"/>
</dbReference>
<comment type="similarity">
    <text evidence="1">Belongs to the 5'(3')-deoxyribonucleotidase family.</text>
</comment>
<dbReference type="Pfam" id="PF05761">
    <property type="entry name" value="5_nucleotid"/>
    <property type="match status" value="3"/>
</dbReference>
<evidence type="ECO:0000256" key="6">
    <source>
        <dbReference type="SAM" id="MobiDB-lite"/>
    </source>
</evidence>
<evidence type="ECO:0000256" key="4">
    <source>
        <dbReference type="ARBA" id="ARBA00022842"/>
    </source>
</evidence>
<comment type="caution">
    <text evidence="7">The sequence shown here is derived from an EMBL/GenBank/DDBJ whole genome shotgun (WGS) entry which is preliminary data.</text>
</comment>
<dbReference type="PANTHER" id="PTHR12103">
    <property type="entry name" value="5'-NUCLEOTIDASE DOMAIN-CONTAINING"/>
    <property type="match status" value="1"/>
</dbReference>
<organism evidence="7 8">
    <name type="scientific">Haematococcus lacustris</name>
    <name type="common">Green alga</name>
    <name type="synonym">Haematococcus pluvialis</name>
    <dbReference type="NCBI Taxonomy" id="44745"/>
    <lineage>
        <taxon>Eukaryota</taxon>
        <taxon>Viridiplantae</taxon>
        <taxon>Chlorophyta</taxon>
        <taxon>core chlorophytes</taxon>
        <taxon>Chlorophyceae</taxon>
        <taxon>CS clade</taxon>
        <taxon>Chlamydomonadales</taxon>
        <taxon>Haematococcaceae</taxon>
        <taxon>Haematococcus</taxon>
    </lineage>
</organism>
<evidence type="ECO:0000313" key="8">
    <source>
        <dbReference type="Proteomes" id="UP000485058"/>
    </source>
</evidence>
<feature type="coiled-coil region" evidence="5">
    <location>
        <begin position="307"/>
        <end position="334"/>
    </location>
</feature>
<dbReference type="Proteomes" id="UP000485058">
    <property type="component" value="Unassembled WGS sequence"/>
</dbReference>
<gene>
    <name evidence="7" type="ORF">HaLaN_19443</name>
</gene>
<keyword evidence="3" id="KW-0378">Hydrolase</keyword>
<evidence type="ECO:0000256" key="2">
    <source>
        <dbReference type="ARBA" id="ARBA00022723"/>
    </source>
</evidence>
<dbReference type="EMBL" id="BLLF01001955">
    <property type="protein sequence ID" value="GFH22042.1"/>
    <property type="molecule type" value="Genomic_DNA"/>
</dbReference>
<accession>A0A6A0A077</accession>
<reference evidence="7 8" key="1">
    <citation type="submission" date="2020-02" db="EMBL/GenBank/DDBJ databases">
        <title>Draft genome sequence of Haematococcus lacustris strain NIES-144.</title>
        <authorList>
            <person name="Morimoto D."/>
            <person name="Nakagawa S."/>
            <person name="Yoshida T."/>
            <person name="Sawayama S."/>
        </authorList>
    </citation>
    <scope>NUCLEOTIDE SEQUENCE [LARGE SCALE GENOMIC DNA]</scope>
    <source>
        <strain evidence="7 8">NIES-144</strain>
    </source>
</reference>
<proteinExistence type="inferred from homology"/>
<dbReference type="GO" id="GO:0008253">
    <property type="term" value="F:5'-nucleotidase activity"/>
    <property type="evidence" value="ECO:0007669"/>
    <property type="project" value="TreeGrafter"/>
</dbReference>
<keyword evidence="2" id="KW-0479">Metal-binding</keyword>
<evidence type="ECO:0000256" key="3">
    <source>
        <dbReference type="ARBA" id="ARBA00022801"/>
    </source>
</evidence>
<keyword evidence="8" id="KW-1185">Reference proteome</keyword>
<evidence type="ECO:0000256" key="5">
    <source>
        <dbReference type="SAM" id="Coils"/>
    </source>
</evidence>
<dbReference type="GO" id="GO:0046872">
    <property type="term" value="F:metal ion binding"/>
    <property type="evidence" value="ECO:0007669"/>
    <property type="project" value="UniProtKB-KW"/>
</dbReference>
<dbReference type="InterPro" id="IPR008380">
    <property type="entry name" value="HAD-SF_hydro_IG_5-nucl"/>
</dbReference>
<dbReference type="AlphaFoldDB" id="A0A6A0A077"/>
<feature type="non-terminal residue" evidence="7">
    <location>
        <position position="1"/>
    </location>
</feature>
<sequence>VNKLVRHFGYPEVLRSFTFSWDWMMKGLILDKAHGNVLKVDRHKWGSGNVLVSSSHISIYWQQHHTSNHSTTSRQEPLAVHKDSAHGSALDSKTYAQLYKAAVDMCHRDGSLKKAVAQNPEKYIWKDPMLKEVLVSMRAGGRRLFLATNSLWDYTNVAMNYVLDDKVGADKSTDWLRFFDVVVVGCGKPGFFNSSGQLFHVDVKSGLLSNTDNGAPIIPVDEADRSEPAQPQLELPPGGMSPSRPRVFQGGCYRDLHRMLGVTSGEQVLYAGDHIYGDIVKAKKAIGWRTMLVVPELAVELKLQGETQMIQEELRVLRQQRGQLEDQIQRFEWALQQQGPNGDQDSQVERYACVYTSHISNLAYYSPTQKWQGRLDILAHEDWHLTEPDQK</sequence>
<feature type="region of interest" description="Disordered" evidence="6">
    <location>
        <begin position="221"/>
        <end position="241"/>
    </location>
</feature>
<dbReference type="SUPFAM" id="SSF56784">
    <property type="entry name" value="HAD-like"/>
    <property type="match status" value="1"/>
</dbReference>
<evidence type="ECO:0000256" key="1">
    <source>
        <dbReference type="ARBA" id="ARBA00009589"/>
    </source>
</evidence>
<protein>
    <submittedName>
        <fullName evidence="7">Uncharacterized protein</fullName>
    </submittedName>
</protein>
<dbReference type="Gene3D" id="3.40.50.1000">
    <property type="entry name" value="HAD superfamily/HAD-like"/>
    <property type="match status" value="1"/>
</dbReference>
<dbReference type="InterPro" id="IPR023214">
    <property type="entry name" value="HAD_sf"/>
</dbReference>
<keyword evidence="4" id="KW-0460">Magnesium</keyword>
<evidence type="ECO:0000313" key="7">
    <source>
        <dbReference type="EMBL" id="GFH22042.1"/>
    </source>
</evidence>
<name>A0A6A0A077_HAELA</name>
<dbReference type="PANTHER" id="PTHR12103:SF15">
    <property type="entry name" value="CYTOSOLIC PURINE 5'-NUCLEOTIDASE"/>
    <property type="match status" value="1"/>
</dbReference>
<keyword evidence="5" id="KW-0175">Coiled coil</keyword>